<feature type="domain" description="Jacalin-type lectin" evidence="3">
    <location>
        <begin position="10"/>
        <end position="153"/>
    </location>
</feature>
<protein>
    <recommendedName>
        <fullName evidence="3">Jacalin-type lectin domain-containing protein</fullName>
    </recommendedName>
</protein>
<dbReference type="InterPro" id="IPR036404">
    <property type="entry name" value="Jacalin-like_lectin_dom_sf"/>
</dbReference>
<dbReference type="InterPro" id="IPR001229">
    <property type="entry name" value="Jacalin-like_lectin_dom"/>
</dbReference>
<reference evidence="4 5" key="1">
    <citation type="journal article" date="2023" name="G3 (Bethesda)">
        <title>A chromosome-length genome assembly and annotation of blackberry (Rubus argutus, cv. 'Hillquist').</title>
        <authorList>
            <person name="Bruna T."/>
            <person name="Aryal R."/>
            <person name="Dudchenko O."/>
            <person name="Sargent D.J."/>
            <person name="Mead D."/>
            <person name="Buti M."/>
            <person name="Cavallini A."/>
            <person name="Hytonen T."/>
            <person name="Andres J."/>
            <person name="Pham M."/>
            <person name="Weisz D."/>
            <person name="Mascagni F."/>
            <person name="Usai G."/>
            <person name="Natali L."/>
            <person name="Bassil N."/>
            <person name="Fernandez G.E."/>
            <person name="Lomsadze A."/>
            <person name="Armour M."/>
            <person name="Olukolu B."/>
            <person name="Poorten T."/>
            <person name="Britton C."/>
            <person name="Davik J."/>
            <person name="Ashrafi H."/>
            <person name="Aiden E.L."/>
            <person name="Borodovsky M."/>
            <person name="Worthington M."/>
        </authorList>
    </citation>
    <scope>NUCLEOTIDE SEQUENCE [LARGE SCALE GENOMIC DNA]</scope>
    <source>
        <strain evidence="4">PI 553951</strain>
    </source>
</reference>
<dbReference type="Pfam" id="PF01419">
    <property type="entry name" value="Jacalin"/>
    <property type="match status" value="1"/>
</dbReference>
<comment type="caution">
    <text evidence="4">The sequence shown here is derived from an EMBL/GenBank/DDBJ whole genome shotgun (WGS) entry which is preliminary data.</text>
</comment>
<dbReference type="PANTHER" id="PTHR47293">
    <property type="entry name" value="JACALIN-RELATED LECTIN 3"/>
    <property type="match status" value="1"/>
</dbReference>
<evidence type="ECO:0000313" key="4">
    <source>
        <dbReference type="EMBL" id="KAK9922531.1"/>
    </source>
</evidence>
<dbReference type="Proteomes" id="UP001457282">
    <property type="component" value="Unassembled WGS sequence"/>
</dbReference>
<evidence type="ECO:0000256" key="2">
    <source>
        <dbReference type="ARBA" id="ARBA00022734"/>
    </source>
</evidence>
<keyword evidence="5" id="KW-1185">Reference proteome</keyword>
<keyword evidence="2" id="KW-0430">Lectin</keyword>
<organism evidence="4 5">
    <name type="scientific">Rubus argutus</name>
    <name type="common">Southern blackberry</name>
    <dbReference type="NCBI Taxonomy" id="59490"/>
    <lineage>
        <taxon>Eukaryota</taxon>
        <taxon>Viridiplantae</taxon>
        <taxon>Streptophyta</taxon>
        <taxon>Embryophyta</taxon>
        <taxon>Tracheophyta</taxon>
        <taxon>Spermatophyta</taxon>
        <taxon>Magnoliopsida</taxon>
        <taxon>eudicotyledons</taxon>
        <taxon>Gunneridae</taxon>
        <taxon>Pentapetalae</taxon>
        <taxon>rosids</taxon>
        <taxon>fabids</taxon>
        <taxon>Rosales</taxon>
        <taxon>Rosaceae</taxon>
        <taxon>Rosoideae</taxon>
        <taxon>Rosoideae incertae sedis</taxon>
        <taxon>Rubus</taxon>
    </lineage>
</organism>
<dbReference type="AlphaFoldDB" id="A0AAW1WCZ4"/>
<evidence type="ECO:0000259" key="3">
    <source>
        <dbReference type="PROSITE" id="PS51752"/>
    </source>
</evidence>
<evidence type="ECO:0000313" key="5">
    <source>
        <dbReference type="Proteomes" id="UP001457282"/>
    </source>
</evidence>
<dbReference type="InterPro" id="IPR033734">
    <property type="entry name" value="Jacalin-like_lectin_dom_plant"/>
</dbReference>
<dbReference type="PROSITE" id="PS51752">
    <property type="entry name" value="JACALIN_LECTIN"/>
    <property type="match status" value="1"/>
</dbReference>
<dbReference type="EMBL" id="JBEDUW010000006">
    <property type="protein sequence ID" value="KAK9922531.1"/>
    <property type="molecule type" value="Genomic_DNA"/>
</dbReference>
<sequence>MAQFFEEKKTVVSTLYGGRGGGHWDDGLYQSVRAINLCSGKCIDSIGVVYHKNEQIHAPAHGGRGGGLTTITLGPNEFIKTISGHYGMADWMSGRPVVIRSLKFQTNMKAYGPFGEELGSDRFTLIVKDGDKIIGFFGRSGEFLDAIGIHVETHP</sequence>
<accession>A0AAW1WCZ4</accession>
<proteinExistence type="inferred from homology"/>
<dbReference type="FunFam" id="2.100.10.30:FF:000001">
    <property type="entry name" value="Jacalin-related lectin 33"/>
    <property type="match status" value="1"/>
</dbReference>
<gene>
    <name evidence="4" type="ORF">M0R45_030993</name>
</gene>
<dbReference type="SMART" id="SM00915">
    <property type="entry name" value="Jacalin"/>
    <property type="match status" value="1"/>
</dbReference>
<dbReference type="PANTHER" id="PTHR47293:SF15">
    <property type="entry name" value="JACALIN-RELATED LECTIN 19"/>
    <property type="match status" value="1"/>
</dbReference>
<comment type="similarity">
    <text evidence="1">Belongs to the jacalin lectin family.</text>
</comment>
<dbReference type="CDD" id="cd09612">
    <property type="entry name" value="Jacalin"/>
    <property type="match status" value="1"/>
</dbReference>
<dbReference type="GO" id="GO:0005537">
    <property type="term" value="F:D-mannose binding"/>
    <property type="evidence" value="ECO:0007669"/>
    <property type="project" value="UniProtKB-ARBA"/>
</dbReference>
<dbReference type="Gene3D" id="2.100.10.30">
    <property type="entry name" value="Jacalin-like lectin domain"/>
    <property type="match status" value="1"/>
</dbReference>
<evidence type="ECO:0000256" key="1">
    <source>
        <dbReference type="ARBA" id="ARBA00006568"/>
    </source>
</evidence>
<dbReference type="GO" id="GO:0005536">
    <property type="term" value="F:D-glucose binding"/>
    <property type="evidence" value="ECO:0007669"/>
    <property type="project" value="UniProtKB-ARBA"/>
</dbReference>
<dbReference type="SUPFAM" id="SSF51101">
    <property type="entry name" value="Mannose-binding lectins"/>
    <property type="match status" value="1"/>
</dbReference>
<name>A0AAW1WCZ4_RUBAR</name>